<dbReference type="GO" id="GO:0003677">
    <property type="term" value="F:DNA binding"/>
    <property type="evidence" value="ECO:0007669"/>
    <property type="project" value="InterPro"/>
</dbReference>
<dbReference type="Pfam" id="PF01548">
    <property type="entry name" value="DEDD_Tnp_IS110"/>
    <property type="match status" value="1"/>
</dbReference>
<reference evidence="3" key="1">
    <citation type="submission" date="2020-08" db="EMBL/GenBank/DDBJ databases">
        <title>Genomic Encyclopedia of Type Strains, Phase III (KMG-III): the genomes of soil and plant-associated and newly described type strains.</title>
        <authorList>
            <person name="Whitman W."/>
        </authorList>
    </citation>
    <scope>NUCLEOTIDE SEQUENCE [LARGE SCALE GENOMIC DNA]</scope>
    <source>
        <strain evidence="3">CECT 8628</strain>
    </source>
</reference>
<name>A0A839SGQ9_9SPHI</name>
<dbReference type="NCBIfam" id="NF033542">
    <property type="entry name" value="transpos_IS110"/>
    <property type="match status" value="1"/>
</dbReference>
<accession>A0A839SGQ9</accession>
<gene>
    <name evidence="3" type="ORF">FHS11_002492</name>
</gene>
<dbReference type="InterPro" id="IPR047650">
    <property type="entry name" value="Transpos_IS110"/>
</dbReference>
<sequence>MMTNIVKQVVGIDIAQTELVVSLGRMNHDTGIDIFAFKTFANNAIGFKDLLAWVNKLAAKEIRVRYVMEATGVYHEKLAYYLSDQGQEVSIVLPNKISNYFRTLDVKTITDKTASQAICRFGLERKLEIWQKPKKIFKDLKQLTRERDQLIADRVVLKNQLHAEKAEAFPNESSIKRVTKRIQLIDKQELEIRAELAAIVKQDTELVKKIDTITTIPGVGKLTAVIVLAETNGFELIKSKKQLVSYSGMDIRLKDSGTSVKGKPRISKKGNRHLRKAMYMPALAAMRFNEHHKTVFVRLVSKHGIKMKAAVAVQRKILELIYVIYKTDKAFDKDYVKKQTAEVQNS</sequence>
<dbReference type="RefSeq" id="WP_232010813.1">
    <property type="nucleotide sequence ID" value="NZ_AP017313.1"/>
</dbReference>
<dbReference type="Pfam" id="PF02371">
    <property type="entry name" value="Transposase_20"/>
    <property type="match status" value="1"/>
</dbReference>
<evidence type="ECO:0000259" key="2">
    <source>
        <dbReference type="Pfam" id="PF02371"/>
    </source>
</evidence>
<evidence type="ECO:0000313" key="4">
    <source>
        <dbReference type="Proteomes" id="UP000539265"/>
    </source>
</evidence>
<organism evidence="3 4">
    <name type="scientific">Mucilaginibacter gotjawali</name>
    <dbReference type="NCBI Taxonomy" id="1550579"/>
    <lineage>
        <taxon>Bacteria</taxon>
        <taxon>Pseudomonadati</taxon>
        <taxon>Bacteroidota</taxon>
        <taxon>Sphingobacteriia</taxon>
        <taxon>Sphingobacteriales</taxon>
        <taxon>Sphingobacteriaceae</taxon>
        <taxon>Mucilaginibacter</taxon>
    </lineage>
</organism>
<dbReference type="GO" id="GO:0004803">
    <property type="term" value="F:transposase activity"/>
    <property type="evidence" value="ECO:0007669"/>
    <property type="project" value="InterPro"/>
</dbReference>
<dbReference type="GO" id="GO:0006313">
    <property type="term" value="P:DNA transposition"/>
    <property type="evidence" value="ECO:0007669"/>
    <property type="project" value="InterPro"/>
</dbReference>
<dbReference type="InterPro" id="IPR003346">
    <property type="entry name" value="Transposase_20"/>
</dbReference>
<proteinExistence type="predicted"/>
<feature type="domain" description="Transposase IS110-like N-terminal" evidence="1">
    <location>
        <begin position="10"/>
        <end position="163"/>
    </location>
</feature>
<dbReference type="AlphaFoldDB" id="A0A839SGQ9"/>
<dbReference type="Proteomes" id="UP000539265">
    <property type="component" value="Unassembled WGS sequence"/>
</dbReference>
<dbReference type="PANTHER" id="PTHR33055">
    <property type="entry name" value="TRANSPOSASE FOR INSERTION SEQUENCE ELEMENT IS1111A"/>
    <property type="match status" value="1"/>
</dbReference>
<feature type="domain" description="Transposase IS116/IS110/IS902 C-terminal" evidence="2">
    <location>
        <begin position="212"/>
        <end position="294"/>
    </location>
</feature>
<comment type="caution">
    <text evidence="3">The sequence shown here is derived from an EMBL/GenBank/DDBJ whole genome shotgun (WGS) entry which is preliminary data.</text>
</comment>
<dbReference type="PANTHER" id="PTHR33055:SF13">
    <property type="entry name" value="TRANSPOSASE"/>
    <property type="match status" value="1"/>
</dbReference>
<dbReference type="EMBL" id="JACHWX010000006">
    <property type="protein sequence ID" value="MBB3056070.1"/>
    <property type="molecule type" value="Genomic_DNA"/>
</dbReference>
<protein>
    <submittedName>
        <fullName evidence="3">Transposase</fullName>
    </submittedName>
</protein>
<keyword evidence="4" id="KW-1185">Reference proteome</keyword>
<evidence type="ECO:0000259" key="1">
    <source>
        <dbReference type="Pfam" id="PF01548"/>
    </source>
</evidence>
<evidence type="ECO:0000313" key="3">
    <source>
        <dbReference type="EMBL" id="MBB3056070.1"/>
    </source>
</evidence>
<dbReference type="InterPro" id="IPR002525">
    <property type="entry name" value="Transp_IS110-like_N"/>
</dbReference>